<feature type="transmembrane region" description="Helical" evidence="1">
    <location>
        <begin position="189"/>
        <end position="210"/>
    </location>
</feature>
<accession>A0A1G2U3I1</accession>
<name>A0A1G2U3I1_9BACT</name>
<reference evidence="3 4" key="1">
    <citation type="journal article" date="2016" name="Nat. Commun.">
        <title>Thousands of microbial genomes shed light on interconnected biogeochemical processes in an aquifer system.</title>
        <authorList>
            <person name="Anantharaman K."/>
            <person name="Brown C.T."/>
            <person name="Hug L.A."/>
            <person name="Sharon I."/>
            <person name="Castelle C.J."/>
            <person name="Probst A.J."/>
            <person name="Thomas B.C."/>
            <person name="Singh A."/>
            <person name="Wilkins M.J."/>
            <person name="Karaoz U."/>
            <person name="Brodie E.L."/>
            <person name="Williams K.H."/>
            <person name="Hubbard S.S."/>
            <person name="Banfield J.F."/>
        </authorList>
    </citation>
    <scope>NUCLEOTIDE SEQUENCE [LARGE SCALE GENOMIC DNA]</scope>
</reference>
<dbReference type="SUPFAM" id="SSF53335">
    <property type="entry name" value="S-adenosyl-L-methionine-dependent methyltransferases"/>
    <property type="match status" value="1"/>
</dbReference>
<dbReference type="AlphaFoldDB" id="A0A1G2U3I1"/>
<dbReference type="InterPro" id="IPR013216">
    <property type="entry name" value="Methyltransf_11"/>
</dbReference>
<keyword evidence="1" id="KW-1133">Transmembrane helix</keyword>
<keyword evidence="1" id="KW-0812">Transmembrane</keyword>
<evidence type="ECO:0000313" key="4">
    <source>
        <dbReference type="Proteomes" id="UP000176800"/>
    </source>
</evidence>
<dbReference type="InterPro" id="IPR029063">
    <property type="entry name" value="SAM-dependent_MTases_sf"/>
</dbReference>
<feature type="transmembrane region" description="Helical" evidence="1">
    <location>
        <begin position="216"/>
        <end position="237"/>
    </location>
</feature>
<evidence type="ECO:0000256" key="1">
    <source>
        <dbReference type="SAM" id="Phobius"/>
    </source>
</evidence>
<organism evidence="3 4">
    <name type="scientific">Candidatus Zambryskibacteria bacterium RIFCSPLOWO2_01_FULL_45_21</name>
    <dbReference type="NCBI Taxonomy" id="1802761"/>
    <lineage>
        <taxon>Bacteria</taxon>
        <taxon>Candidatus Zambryskiibacteriota</taxon>
    </lineage>
</organism>
<comment type="caution">
    <text evidence="3">The sequence shown here is derived from an EMBL/GenBank/DDBJ whole genome shotgun (WGS) entry which is preliminary data.</text>
</comment>
<protein>
    <recommendedName>
        <fullName evidence="2">Methyltransferase type 11 domain-containing protein</fullName>
    </recommendedName>
</protein>
<proteinExistence type="predicted"/>
<dbReference type="EMBL" id="MHWE01000018">
    <property type="protein sequence ID" value="OHB03450.1"/>
    <property type="molecule type" value="Genomic_DNA"/>
</dbReference>
<dbReference type="CDD" id="cd02440">
    <property type="entry name" value="AdoMet_MTases"/>
    <property type="match status" value="1"/>
</dbReference>
<evidence type="ECO:0000313" key="3">
    <source>
        <dbReference type="EMBL" id="OHB03450.1"/>
    </source>
</evidence>
<sequence>MSFPISKGAVFFRDIEIVDRLKAVAVSKEEDSLIVRLKNWAKKNPKIFQLLNHLTGVVIGVTAKEVIETLPDSAIILNIGSGVKAVHPHVINIDYDALPGVRVIADVNKLPFCDNSVDAIIAESVLEHVVNPEQVVTEIKRVLKPNGIIYIVVPFLLGYHSSPRDYYRWTHHGLTELLKDFVVDSYGPYWGPTTALISIVGGWLSLVLSLGSTYLYQFWTIFFMFALAPLTLLDLIIGKHHLAIHLSHGIYFVARKVK</sequence>
<keyword evidence="1" id="KW-0472">Membrane</keyword>
<dbReference type="Gene3D" id="3.40.50.150">
    <property type="entry name" value="Vaccinia Virus protein VP39"/>
    <property type="match status" value="1"/>
</dbReference>
<evidence type="ECO:0000259" key="2">
    <source>
        <dbReference type="Pfam" id="PF08241"/>
    </source>
</evidence>
<dbReference type="Pfam" id="PF08241">
    <property type="entry name" value="Methyltransf_11"/>
    <property type="match status" value="1"/>
</dbReference>
<dbReference type="GO" id="GO:0008757">
    <property type="term" value="F:S-adenosylmethionine-dependent methyltransferase activity"/>
    <property type="evidence" value="ECO:0007669"/>
    <property type="project" value="InterPro"/>
</dbReference>
<dbReference type="Proteomes" id="UP000176800">
    <property type="component" value="Unassembled WGS sequence"/>
</dbReference>
<feature type="domain" description="Methyltransferase type 11" evidence="2">
    <location>
        <begin position="103"/>
        <end position="151"/>
    </location>
</feature>
<gene>
    <name evidence="3" type="ORF">A3B14_02885</name>
</gene>